<accession>A0A164HBG0</accession>
<sequence length="189" mass="21494">MTFWSIDSIDPADPEQRFLPALQSIPIMGRTPIIFPEPIARAISKHLTEAGCPPMDASLAVKKFQRPHRGEQTIFNPAGQWVDIDADEPEPVVIQDPATMTVREREAQVERLRYLGYRINDPEPATPTAQVVDTLDTPPRFDPAAHSVREVNTYLRDLGDSDRIERRRVLHAERHGKGRNGILKRHEEH</sequence>
<dbReference type="EMBL" id="LWGR01000021">
    <property type="protein sequence ID" value="KZM68365.1"/>
    <property type="molecule type" value="Genomic_DNA"/>
</dbReference>
<dbReference type="Pfam" id="PF10910">
    <property type="entry name" value="Phage_gene29"/>
    <property type="match status" value="1"/>
</dbReference>
<gene>
    <name evidence="1" type="ORF">AWN90_10790</name>
</gene>
<dbReference type="OrthoDB" id="4565920at2"/>
<proteinExistence type="predicted"/>
<evidence type="ECO:0000313" key="1">
    <source>
        <dbReference type="EMBL" id="KZM68365.1"/>
    </source>
</evidence>
<organism evidence="1 2">
    <name type="scientific">Nocardia terpenica</name>
    <dbReference type="NCBI Taxonomy" id="455432"/>
    <lineage>
        <taxon>Bacteria</taxon>
        <taxon>Bacillati</taxon>
        <taxon>Actinomycetota</taxon>
        <taxon>Actinomycetes</taxon>
        <taxon>Mycobacteriales</taxon>
        <taxon>Nocardiaceae</taxon>
        <taxon>Nocardia</taxon>
    </lineage>
</organism>
<dbReference type="InterPro" id="IPR021226">
    <property type="entry name" value="Phage_gene29"/>
</dbReference>
<dbReference type="AlphaFoldDB" id="A0A164HBG0"/>
<keyword evidence="2" id="KW-1185">Reference proteome</keyword>
<reference evidence="1 2" key="1">
    <citation type="submission" date="2016-04" db="EMBL/GenBank/DDBJ databases">
        <authorList>
            <person name="Evans L.H."/>
            <person name="Alamgir A."/>
            <person name="Owens N."/>
            <person name="Weber N.D."/>
            <person name="Virtaneva K."/>
            <person name="Barbian K."/>
            <person name="Babar A."/>
            <person name="Rosenke K."/>
        </authorList>
    </citation>
    <scope>NUCLEOTIDE SEQUENCE [LARGE SCALE GENOMIC DNA]</scope>
    <source>
        <strain evidence="1 2">IFM 0406</strain>
    </source>
</reference>
<protein>
    <recommendedName>
        <fullName evidence="3">DUF2744 domain-containing protein</fullName>
    </recommendedName>
</protein>
<comment type="caution">
    <text evidence="1">The sequence shown here is derived from an EMBL/GenBank/DDBJ whole genome shotgun (WGS) entry which is preliminary data.</text>
</comment>
<dbReference type="RefSeq" id="WP_067579896.1">
    <property type="nucleotide sequence ID" value="NZ_JABMCZ010000002.1"/>
</dbReference>
<evidence type="ECO:0008006" key="3">
    <source>
        <dbReference type="Google" id="ProtNLM"/>
    </source>
</evidence>
<evidence type="ECO:0000313" key="2">
    <source>
        <dbReference type="Proteomes" id="UP000076512"/>
    </source>
</evidence>
<dbReference type="Proteomes" id="UP000076512">
    <property type="component" value="Unassembled WGS sequence"/>
</dbReference>
<name>A0A164HBG0_9NOCA</name>
<dbReference type="STRING" id="455432.AWN90_10790"/>